<evidence type="ECO:0000313" key="18">
    <source>
        <dbReference type="Proteomes" id="UP000283509"/>
    </source>
</evidence>
<dbReference type="EC" id="3.1.1.17" evidence="7"/>
<dbReference type="InterPro" id="IPR008367">
    <property type="entry name" value="Regucalcin"/>
</dbReference>
<dbReference type="InterPro" id="IPR005511">
    <property type="entry name" value="SMP-30"/>
</dbReference>
<feature type="binding site" evidence="15">
    <location>
        <position position="135"/>
    </location>
    <ligand>
        <name>substrate</name>
    </ligand>
</feature>
<feature type="binding site" evidence="15">
    <location>
        <position position="117"/>
    </location>
    <ligand>
        <name>substrate</name>
    </ligand>
</feature>
<reference evidence="17 18" key="2">
    <citation type="submission" date="2019-01" db="EMBL/GenBank/DDBJ databases">
        <title>The decoding of complex shrimp genome reveals the adaptation for benthos swimmer, frequently molting mechanism and breeding impact on genome.</title>
        <authorList>
            <person name="Sun Y."/>
            <person name="Gao Y."/>
            <person name="Yu Y."/>
        </authorList>
    </citation>
    <scope>NUCLEOTIDE SEQUENCE [LARGE SCALE GENOMIC DNA]</scope>
    <source>
        <tissue evidence="17">Muscle</tissue>
    </source>
</reference>
<feature type="binding site" evidence="15">
    <location>
        <position position="115"/>
    </location>
    <ligand>
        <name>substrate</name>
    </ligand>
</feature>
<keyword evidence="18" id="KW-1185">Reference proteome</keyword>
<evidence type="ECO:0000256" key="13">
    <source>
        <dbReference type="ARBA" id="ARBA00032464"/>
    </source>
</evidence>
<gene>
    <name evidence="17" type="ORF">C7M84_013350</name>
</gene>
<evidence type="ECO:0000256" key="4">
    <source>
        <dbReference type="ARBA" id="ARBA00001946"/>
    </source>
</evidence>
<evidence type="ECO:0000259" key="16">
    <source>
        <dbReference type="Pfam" id="PF08450"/>
    </source>
</evidence>
<evidence type="ECO:0000256" key="3">
    <source>
        <dbReference type="ARBA" id="ARBA00001936"/>
    </source>
</evidence>
<evidence type="ECO:0000256" key="11">
    <source>
        <dbReference type="ARBA" id="ARBA00022801"/>
    </source>
</evidence>
<comment type="subcellular location">
    <subcellularLocation>
        <location evidence="5">Cytoplasm</location>
    </subcellularLocation>
</comment>
<keyword evidence="15" id="KW-0862">Zinc</keyword>
<dbReference type="EMBL" id="QCYY01002660">
    <property type="protein sequence ID" value="ROT68492.1"/>
    <property type="molecule type" value="Genomic_DNA"/>
</dbReference>
<keyword evidence="11" id="KW-0378">Hydrolase</keyword>
<dbReference type="Proteomes" id="UP000283509">
    <property type="component" value="Unassembled WGS sequence"/>
</dbReference>
<comment type="caution">
    <text evidence="17">The sequence shown here is derived from an EMBL/GenBank/DDBJ whole genome shotgun (WGS) entry which is preliminary data.</text>
</comment>
<dbReference type="PANTHER" id="PTHR10907">
    <property type="entry name" value="REGUCALCIN"/>
    <property type="match status" value="1"/>
</dbReference>
<dbReference type="InterPro" id="IPR013658">
    <property type="entry name" value="SGL"/>
</dbReference>
<dbReference type="GO" id="GO:0019853">
    <property type="term" value="P:L-ascorbic acid biosynthetic process"/>
    <property type="evidence" value="ECO:0007669"/>
    <property type="project" value="TreeGrafter"/>
</dbReference>
<dbReference type="Gene3D" id="2.120.10.30">
    <property type="entry name" value="TolB, C-terminal domain"/>
    <property type="match status" value="1"/>
</dbReference>
<accession>A0A423SWB6</accession>
<dbReference type="PRINTS" id="PR01791">
    <property type="entry name" value="REGUCALCIN"/>
</dbReference>
<evidence type="ECO:0000256" key="6">
    <source>
        <dbReference type="ARBA" id="ARBA00008853"/>
    </source>
</evidence>
<feature type="active site" description="Proton donor/acceptor" evidence="14">
    <location>
        <position position="221"/>
    </location>
</feature>
<evidence type="ECO:0000313" key="17">
    <source>
        <dbReference type="EMBL" id="ROT68492.1"/>
    </source>
</evidence>
<dbReference type="Pfam" id="PF08450">
    <property type="entry name" value="SGL"/>
    <property type="match status" value="1"/>
</dbReference>
<evidence type="ECO:0000256" key="14">
    <source>
        <dbReference type="PIRSR" id="PIRSR605511-1"/>
    </source>
</evidence>
<evidence type="ECO:0000256" key="10">
    <source>
        <dbReference type="ARBA" id="ARBA00022723"/>
    </source>
</evidence>
<keyword evidence="9" id="KW-0963">Cytoplasm</keyword>
<name>A0A423SWB6_PENVA</name>
<feature type="binding site" evidence="15">
    <location>
        <position position="168"/>
    </location>
    <ligand>
        <name>a divalent metal cation</name>
        <dbReference type="ChEBI" id="CHEBI:60240"/>
    </ligand>
</feature>
<comment type="catalytic activity">
    <reaction evidence="1">
        <text>D-glucono-1,5-lactone + H2O = D-gluconate + H(+)</text>
        <dbReference type="Rhea" id="RHEA:10440"/>
        <dbReference type="ChEBI" id="CHEBI:15377"/>
        <dbReference type="ChEBI" id="CHEBI:15378"/>
        <dbReference type="ChEBI" id="CHEBI:16217"/>
        <dbReference type="ChEBI" id="CHEBI:18391"/>
        <dbReference type="EC" id="3.1.1.17"/>
    </reaction>
</comment>
<organism evidence="17 18">
    <name type="scientific">Penaeus vannamei</name>
    <name type="common">Whiteleg shrimp</name>
    <name type="synonym">Litopenaeus vannamei</name>
    <dbReference type="NCBI Taxonomy" id="6689"/>
    <lineage>
        <taxon>Eukaryota</taxon>
        <taxon>Metazoa</taxon>
        <taxon>Ecdysozoa</taxon>
        <taxon>Arthropoda</taxon>
        <taxon>Crustacea</taxon>
        <taxon>Multicrustacea</taxon>
        <taxon>Malacostraca</taxon>
        <taxon>Eumalacostraca</taxon>
        <taxon>Eucarida</taxon>
        <taxon>Decapoda</taxon>
        <taxon>Dendrobranchiata</taxon>
        <taxon>Penaeoidea</taxon>
        <taxon>Penaeidae</taxon>
        <taxon>Penaeus</taxon>
    </lineage>
</organism>
<evidence type="ECO:0000256" key="15">
    <source>
        <dbReference type="PIRSR" id="PIRSR605511-2"/>
    </source>
</evidence>
<feature type="domain" description="SMP-30/Gluconolactonase/LRE-like region" evidence="16">
    <location>
        <begin position="15"/>
        <end position="281"/>
    </location>
</feature>
<comment type="cofactor">
    <cofactor evidence="2">
        <name>Ca(2+)</name>
        <dbReference type="ChEBI" id="CHEBI:29108"/>
    </cofactor>
</comment>
<dbReference type="GO" id="GO:0004341">
    <property type="term" value="F:gluconolactonase activity"/>
    <property type="evidence" value="ECO:0007669"/>
    <property type="project" value="UniProtKB-EC"/>
</dbReference>
<comment type="cofactor">
    <cofactor evidence="3">
        <name>Mn(2+)</name>
        <dbReference type="ChEBI" id="CHEBI:29035"/>
    </cofactor>
</comment>
<dbReference type="PRINTS" id="PR01790">
    <property type="entry name" value="SMP30FAMILY"/>
</dbReference>
<dbReference type="GO" id="GO:0005509">
    <property type="term" value="F:calcium ion binding"/>
    <property type="evidence" value="ECO:0007669"/>
    <property type="project" value="InterPro"/>
</dbReference>
<reference evidence="17 18" key="1">
    <citation type="submission" date="2018-04" db="EMBL/GenBank/DDBJ databases">
        <authorList>
            <person name="Zhang X."/>
            <person name="Yuan J."/>
            <person name="Li F."/>
            <person name="Xiang J."/>
        </authorList>
    </citation>
    <scope>NUCLEOTIDE SEQUENCE [LARGE SCALE GENOMIC DNA]</scope>
    <source>
        <tissue evidence="17">Muscle</tissue>
    </source>
</reference>
<evidence type="ECO:0000256" key="1">
    <source>
        <dbReference type="ARBA" id="ARBA00001589"/>
    </source>
</evidence>
<dbReference type="GO" id="GO:0005737">
    <property type="term" value="C:cytoplasm"/>
    <property type="evidence" value="ECO:0007669"/>
    <property type="project" value="UniProtKB-SubCell"/>
</dbReference>
<feature type="binding site" evidence="15">
    <location>
        <position position="17"/>
    </location>
    <ligand>
        <name>a divalent metal cation</name>
        <dbReference type="ChEBI" id="CHEBI:60240"/>
    </ligand>
</feature>
<keyword evidence="10 15" id="KW-0479">Metal-binding</keyword>
<evidence type="ECO:0000256" key="7">
    <source>
        <dbReference type="ARBA" id="ARBA00013227"/>
    </source>
</evidence>
<evidence type="ECO:0000256" key="2">
    <source>
        <dbReference type="ARBA" id="ARBA00001913"/>
    </source>
</evidence>
<dbReference type="STRING" id="6689.A0A423SWB6"/>
<dbReference type="SUPFAM" id="SSF63829">
    <property type="entry name" value="Calcium-dependent phosphotriesterase"/>
    <property type="match status" value="1"/>
</dbReference>
<evidence type="ECO:0000256" key="5">
    <source>
        <dbReference type="ARBA" id="ARBA00004496"/>
    </source>
</evidence>
<evidence type="ECO:0000256" key="12">
    <source>
        <dbReference type="ARBA" id="ARBA00022837"/>
    </source>
</evidence>
<sequence>MSGVEIKQVAPSVGLGEGPYWSQEDKALLFVDIVNGDVHRLFLETGRHQVLHVEADESGASVSLVIPVEGDRDLFLVGLGRSLAVVRWAVSDPDRHAVKAEAVLHTVDPQSPTNRFNDGKCDPQGRLWAGTMGFESTPGEPRLHQGSLFRLGHDLQLSHMVDKISIANGLAWSHDKKTFYYIDSCTYCVEAFDYDDNTGSISNRRPVLGYKAAGLQKDIPDGMCIDEAGNLWVANFYGKKVICVDPHAGKILRTVELPAQLTTSVCWGGPDYSTLFVTSARTGLTEEQLAAEPGEGGTFAITGLGARGVPPTKFKADMSLLRAKLAK</sequence>
<feature type="binding site" evidence="15">
    <location>
        <position position="221"/>
    </location>
    <ligand>
        <name>a divalent metal cation</name>
        <dbReference type="ChEBI" id="CHEBI:60240"/>
    </ligand>
</feature>
<dbReference type="FunFam" id="2.120.10.30:FF:000027">
    <property type="entry name" value="Regucalcin homologue"/>
    <property type="match status" value="1"/>
</dbReference>
<comment type="cofactor">
    <cofactor evidence="15">
        <name>Zn(2+)</name>
        <dbReference type="ChEBI" id="CHEBI:29105"/>
    </cofactor>
    <text evidence="15">Binds 1 divalent metal cation per subunit.</text>
</comment>
<proteinExistence type="inferred from homology"/>
<dbReference type="OrthoDB" id="423498at2759"/>
<evidence type="ECO:0000256" key="8">
    <source>
        <dbReference type="ARBA" id="ARBA00016808"/>
    </source>
</evidence>
<dbReference type="AlphaFoldDB" id="A0A423SWB6"/>
<keyword evidence="12" id="KW-0106">Calcium</keyword>
<comment type="similarity">
    <text evidence="6">Belongs to the SMP-30/CGR1 family.</text>
</comment>
<dbReference type="InterPro" id="IPR011042">
    <property type="entry name" value="6-blade_b-propeller_TolB-like"/>
</dbReference>
<evidence type="ECO:0000256" key="9">
    <source>
        <dbReference type="ARBA" id="ARBA00022490"/>
    </source>
</evidence>
<protein>
    <recommendedName>
        <fullName evidence="8">Regucalcin</fullName>
        <ecNumber evidence="7">3.1.1.17</ecNumber>
    </recommendedName>
    <alternativeName>
        <fullName evidence="13">Gluconolactonase</fullName>
    </alternativeName>
</protein>
<dbReference type="GO" id="GO:0030234">
    <property type="term" value="F:enzyme regulator activity"/>
    <property type="evidence" value="ECO:0007669"/>
    <property type="project" value="InterPro"/>
</dbReference>
<comment type="cofactor">
    <cofactor evidence="4">
        <name>Mg(2+)</name>
        <dbReference type="ChEBI" id="CHEBI:18420"/>
    </cofactor>
</comment>
<dbReference type="PANTHER" id="PTHR10907:SF47">
    <property type="entry name" value="REGUCALCIN"/>
    <property type="match status" value="1"/>
</dbReference>